<dbReference type="PANTHER" id="PTHR30521:SF0">
    <property type="entry name" value="DYP-TYPE PEROXIDASE FAMILY PROTEIN"/>
    <property type="match status" value="1"/>
</dbReference>
<evidence type="ECO:0000256" key="2">
    <source>
        <dbReference type="ARBA" id="ARBA00022559"/>
    </source>
</evidence>
<dbReference type="OrthoDB" id="3251355at2"/>
<feature type="domain" description="Dyp-type peroxidase N-terminal" evidence="8">
    <location>
        <begin position="43"/>
        <end position="171"/>
    </location>
</feature>
<sequence>MPPKPQPLPPRPEPQAVRAEPQAVRPEPQAVRPEPRAVRAEPQAVVGPLTDAAVFLVVTIEAGAEQVVHELLADLSGLVRAVGFRVPEGILTCVTGIGSAAWDRLFTGNRPAGLHEFAELDGPRHRAPSTPGDLLFHIRARTMDLCFELATQIMDRLRGAVTVQDEVHGFRYFEKRDLLGFVDGTENPGGPLADRSALVSEEDDPEFAGGSYVVVQKYLHDLPAWNALPVEAQELVIGRRKLSDIELDDASKPDDSHVAVNTVTDPDGTQRQILRANMPFGAAGTGEFGTYFIGYSHTPDTTEEMLRNMFLGTSAGNTDRILDFSTAVTGCLFHVPTTDFLDSPPDLPASGPGAAAAVPAPPVAGAAPGTASGDPFGSLGIGCLKETP</sequence>
<dbReference type="GO" id="GO:0046872">
    <property type="term" value="F:metal ion binding"/>
    <property type="evidence" value="ECO:0007669"/>
    <property type="project" value="UniProtKB-KW"/>
</dbReference>
<evidence type="ECO:0000259" key="8">
    <source>
        <dbReference type="Pfam" id="PF04261"/>
    </source>
</evidence>
<dbReference type="Pfam" id="PF20628">
    <property type="entry name" value="Dyp_perox_C"/>
    <property type="match status" value="1"/>
</dbReference>
<organism evidence="10 11">
    <name type="scientific">Actinomadura harenae</name>
    <dbReference type="NCBI Taxonomy" id="2483351"/>
    <lineage>
        <taxon>Bacteria</taxon>
        <taxon>Bacillati</taxon>
        <taxon>Actinomycetota</taxon>
        <taxon>Actinomycetes</taxon>
        <taxon>Streptosporangiales</taxon>
        <taxon>Thermomonosporaceae</taxon>
        <taxon>Actinomadura</taxon>
    </lineage>
</organism>
<dbReference type="InterPro" id="IPR011008">
    <property type="entry name" value="Dimeric_a/b-barrel"/>
</dbReference>
<accession>A0A3M2M801</accession>
<comment type="cofactor">
    <cofactor evidence="1">
        <name>heme b</name>
        <dbReference type="ChEBI" id="CHEBI:60344"/>
    </cofactor>
</comment>
<feature type="region of interest" description="Disordered" evidence="7">
    <location>
        <begin position="1"/>
        <end position="36"/>
    </location>
</feature>
<evidence type="ECO:0000313" key="11">
    <source>
        <dbReference type="Proteomes" id="UP000282674"/>
    </source>
</evidence>
<dbReference type="PANTHER" id="PTHR30521">
    <property type="entry name" value="DEFERROCHELATASE/PEROXIDASE"/>
    <property type="match status" value="1"/>
</dbReference>
<dbReference type="GO" id="GO:0005829">
    <property type="term" value="C:cytosol"/>
    <property type="evidence" value="ECO:0007669"/>
    <property type="project" value="TreeGrafter"/>
</dbReference>
<evidence type="ECO:0000256" key="5">
    <source>
        <dbReference type="ARBA" id="ARBA00023004"/>
    </source>
</evidence>
<evidence type="ECO:0000256" key="1">
    <source>
        <dbReference type="ARBA" id="ARBA00001970"/>
    </source>
</evidence>
<dbReference type="InterPro" id="IPR006314">
    <property type="entry name" value="Dyp_peroxidase"/>
</dbReference>
<evidence type="ECO:0000313" key="10">
    <source>
        <dbReference type="EMBL" id="RMI45944.1"/>
    </source>
</evidence>
<keyword evidence="5" id="KW-0408">Iron</keyword>
<evidence type="ECO:0000256" key="6">
    <source>
        <dbReference type="ARBA" id="ARBA00025737"/>
    </source>
</evidence>
<dbReference type="Proteomes" id="UP000282674">
    <property type="component" value="Unassembled WGS sequence"/>
</dbReference>
<protein>
    <submittedName>
        <fullName evidence="10">Dyp-type peroxidase</fullName>
    </submittedName>
</protein>
<dbReference type="EMBL" id="RFFG01000011">
    <property type="protein sequence ID" value="RMI45944.1"/>
    <property type="molecule type" value="Genomic_DNA"/>
</dbReference>
<keyword evidence="3" id="KW-0479">Metal-binding</keyword>
<dbReference type="AlphaFoldDB" id="A0A3M2M801"/>
<dbReference type="PROSITE" id="PS51404">
    <property type="entry name" value="DYP_PEROXIDASE"/>
    <property type="match status" value="1"/>
</dbReference>
<evidence type="ECO:0000256" key="7">
    <source>
        <dbReference type="SAM" id="MobiDB-lite"/>
    </source>
</evidence>
<evidence type="ECO:0000259" key="9">
    <source>
        <dbReference type="Pfam" id="PF20628"/>
    </source>
</evidence>
<feature type="compositionally biased region" description="Pro residues" evidence="7">
    <location>
        <begin position="1"/>
        <end position="13"/>
    </location>
</feature>
<gene>
    <name evidence="10" type="ORF">EBO15_08505</name>
</gene>
<keyword evidence="4" id="KW-0560">Oxidoreductase</keyword>
<feature type="domain" description="Dyp-type peroxidase C-terminal" evidence="9">
    <location>
        <begin position="175"/>
        <end position="339"/>
    </location>
</feature>
<dbReference type="GO" id="GO:0020037">
    <property type="term" value="F:heme binding"/>
    <property type="evidence" value="ECO:0007669"/>
    <property type="project" value="InterPro"/>
</dbReference>
<reference evidence="10 11" key="1">
    <citation type="submission" date="2018-10" db="EMBL/GenBank/DDBJ databases">
        <title>Isolation from soil.</title>
        <authorList>
            <person name="Hu J."/>
        </authorList>
    </citation>
    <scope>NUCLEOTIDE SEQUENCE [LARGE SCALE GENOMIC DNA]</scope>
    <source>
        <strain evidence="10 11">NEAU-Ht49</strain>
    </source>
</reference>
<dbReference type="GO" id="GO:0004601">
    <property type="term" value="F:peroxidase activity"/>
    <property type="evidence" value="ECO:0007669"/>
    <property type="project" value="UniProtKB-KW"/>
</dbReference>
<evidence type="ECO:0000256" key="4">
    <source>
        <dbReference type="ARBA" id="ARBA00023002"/>
    </source>
</evidence>
<name>A0A3M2M801_9ACTN</name>
<dbReference type="Pfam" id="PF04261">
    <property type="entry name" value="Dyp_perox_N"/>
    <property type="match status" value="1"/>
</dbReference>
<dbReference type="InterPro" id="IPR048328">
    <property type="entry name" value="Dyp_perox_C"/>
</dbReference>
<keyword evidence="11" id="KW-1185">Reference proteome</keyword>
<dbReference type="SUPFAM" id="SSF54909">
    <property type="entry name" value="Dimeric alpha+beta barrel"/>
    <property type="match status" value="1"/>
</dbReference>
<comment type="similarity">
    <text evidence="6">Belongs to the DyP-type peroxidase family.</text>
</comment>
<proteinExistence type="inferred from homology"/>
<dbReference type="InterPro" id="IPR048327">
    <property type="entry name" value="Dyp_perox_N"/>
</dbReference>
<dbReference type="NCBIfam" id="TIGR01413">
    <property type="entry name" value="Dyp_perox_fam"/>
    <property type="match status" value="1"/>
</dbReference>
<evidence type="ECO:0000256" key="3">
    <source>
        <dbReference type="ARBA" id="ARBA00022723"/>
    </source>
</evidence>
<comment type="caution">
    <text evidence="10">The sequence shown here is derived from an EMBL/GenBank/DDBJ whole genome shotgun (WGS) entry which is preliminary data.</text>
</comment>
<keyword evidence="2 10" id="KW-0575">Peroxidase</keyword>